<evidence type="ECO:0000313" key="2">
    <source>
        <dbReference type="Proteomes" id="UP001054837"/>
    </source>
</evidence>
<organism evidence="1 2">
    <name type="scientific">Caerostris darwini</name>
    <dbReference type="NCBI Taxonomy" id="1538125"/>
    <lineage>
        <taxon>Eukaryota</taxon>
        <taxon>Metazoa</taxon>
        <taxon>Ecdysozoa</taxon>
        <taxon>Arthropoda</taxon>
        <taxon>Chelicerata</taxon>
        <taxon>Arachnida</taxon>
        <taxon>Araneae</taxon>
        <taxon>Araneomorphae</taxon>
        <taxon>Entelegynae</taxon>
        <taxon>Araneoidea</taxon>
        <taxon>Araneidae</taxon>
        <taxon>Caerostris</taxon>
    </lineage>
</organism>
<protein>
    <submittedName>
        <fullName evidence="1">Uncharacterized protein</fullName>
    </submittedName>
</protein>
<gene>
    <name evidence="1" type="ORF">CDAR_211761</name>
</gene>
<dbReference type="Proteomes" id="UP001054837">
    <property type="component" value="Unassembled WGS sequence"/>
</dbReference>
<proteinExistence type="predicted"/>
<dbReference type="EMBL" id="BPLQ01002657">
    <property type="protein sequence ID" value="GIX94785.1"/>
    <property type="molecule type" value="Genomic_DNA"/>
</dbReference>
<name>A0AAV4PE01_9ARAC</name>
<keyword evidence="2" id="KW-1185">Reference proteome</keyword>
<reference evidence="1 2" key="1">
    <citation type="submission" date="2021-06" db="EMBL/GenBank/DDBJ databases">
        <title>Caerostris darwini draft genome.</title>
        <authorList>
            <person name="Kono N."/>
            <person name="Arakawa K."/>
        </authorList>
    </citation>
    <scope>NUCLEOTIDE SEQUENCE [LARGE SCALE GENOMIC DNA]</scope>
</reference>
<dbReference type="AlphaFoldDB" id="A0AAV4PE01"/>
<evidence type="ECO:0000313" key="1">
    <source>
        <dbReference type="EMBL" id="GIX94785.1"/>
    </source>
</evidence>
<comment type="caution">
    <text evidence="1">The sequence shown here is derived from an EMBL/GenBank/DDBJ whole genome shotgun (WGS) entry which is preliminary data.</text>
</comment>
<accession>A0AAV4PE01</accession>
<sequence>MLKGHGGFGGDFYVAVLRFFEKKGVWGWGKDQKDMMIPQRFEEDVSLSYSLQPVSVKFNPIARISVAWVNKNGR</sequence>